<gene>
    <name evidence="1" type="ORF">CCAE0312_LOCUS3767</name>
</gene>
<proteinExistence type="predicted"/>
<dbReference type="AlphaFoldDB" id="A0A7S1XCE3"/>
<name>A0A7S1XCE3_9RHOD</name>
<evidence type="ECO:0000313" key="1">
    <source>
        <dbReference type="EMBL" id="CAD9231688.1"/>
    </source>
</evidence>
<dbReference type="EMBL" id="HBGH01007085">
    <property type="protein sequence ID" value="CAD9231688.1"/>
    <property type="molecule type" value="Transcribed_RNA"/>
</dbReference>
<organism evidence="1">
    <name type="scientific">Compsopogon caeruleus</name>
    <dbReference type="NCBI Taxonomy" id="31354"/>
    <lineage>
        <taxon>Eukaryota</taxon>
        <taxon>Rhodophyta</taxon>
        <taxon>Compsopogonophyceae</taxon>
        <taxon>Compsopogonales</taxon>
        <taxon>Compsopogonaceae</taxon>
        <taxon>Compsopogon</taxon>
    </lineage>
</organism>
<accession>A0A7S1XCE3</accession>
<sequence>MGDFLVALARISTDWGSSVVIPVAEILAALLKRWSKMSNSYQASVALIHQRMVTTSSTSSEMESLGRFYQSWATRGEIQCRRRWLGNAVGDIVNQVHSSGNPQNELALRRPGLHILLAALDTSMVERLWASLPTVRANLLKEVYAKFAGSAKYKGKA</sequence>
<reference evidence="1" key="1">
    <citation type="submission" date="2021-01" db="EMBL/GenBank/DDBJ databases">
        <authorList>
            <person name="Corre E."/>
            <person name="Pelletier E."/>
            <person name="Niang G."/>
            <person name="Scheremetjew M."/>
            <person name="Finn R."/>
            <person name="Kale V."/>
            <person name="Holt S."/>
            <person name="Cochrane G."/>
            <person name="Meng A."/>
            <person name="Brown T."/>
            <person name="Cohen L."/>
        </authorList>
    </citation>
    <scope>NUCLEOTIDE SEQUENCE</scope>
    <source>
        <strain evidence="1">SAG 36.94</strain>
    </source>
</reference>
<protein>
    <submittedName>
        <fullName evidence="1">Uncharacterized protein</fullName>
    </submittedName>
</protein>